<keyword evidence="3" id="KW-1185">Reference proteome</keyword>
<feature type="signal peptide" evidence="1">
    <location>
        <begin position="1"/>
        <end position="19"/>
    </location>
</feature>
<sequence length="757" mass="83439">MKIIHKILFLVLFSQPIFAQQITVNNTFTNQQLIDGFINGTCTNILNVNFNGHTFSDGMKSWGYFNKAQSNFPFEEGIVLTTGKLSAAPGPSFSILSDGPSSWSGDMDLQNAVNINNTYNASSLIFDFIPTANTIRFDYIFASEQYLINGTQNQCSYTDGFAFILTNVTAGTTPQNLALVPGTNTPVTSSTIRGTGGLCPASNAQYFASYNDINSPIAYNGNTVPMQVETTVIPGNTYRIKIVIADQGNALYDSAVFLRANSFNAEIDLGANKLIANNNALCANQTLTLNATTANATYEWFRNGNLITNQNQATYTVTETGTYKVKITQQNGCISEGEITVEYELFDFEETVSLQVCGVANENTAAFNLNDAMDLITNDPVDSISFYQNNNNGVLSGIINSTIPYNATNGTQVYARIISESGCENVGTINLLINSENITPITQTKCDTDANSSDGFTSFNLTEIAQIIRTENNFTQNHDIDFFLTVQDANNDENTLPNNFTNTIANQQEIYAKVSINGTCVAILKIFLNVVNTESVQQQELSICQGETITLTAASQNNNYVWNTGETTQSIQVSTAGLYTVTYFSIDGCEITQNFNVNISNGPTDVQIITTDFNESNNSITVIVNDEGIFEYSLDGVNYQLSNIFTGLGVGTFTVYIRDLNGCGEKVLSVYILDYPRFITPNADGYNDTWRIPNLTRMDPNAIISIFDRYGKLLYRMRSQFSWDGTFNGKLMPPSDYWFLVNYSNGKELRGHFSLIR</sequence>
<dbReference type="InterPro" id="IPR013783">
    <property type="entry name" value="Ig-like_fold"/>
</dbReference>
<evidence type="ECO:0000256" key="1">
    <source>
        <dbReference type="SAM" id="SignalP"/>
    </source>
</evidence>
<protein>
    <submittedName>
        <fullName evidence="2">Gliding motility-associated C-terminal domain-containing protein</fullName>
    </submittedName>
</protein>
<dbReference type="InterPro" id="IPR049804">
    <property type="entry name" value="Choice_anch_L"/>
</dbReference>
<organism evidence="2 3">
    <name type="scientific">Paenimyroides tangerinum</name>
    <dbReference type="NCBI Taxonomy" id="2488728"/>
    <lineage>
        <taxon>Bacteria</taxon>
        <taxon>Pseudomonadati</taxon>
        <taxon>Bacteroidota</taxon>
        <taxon>Flavobacteriia</taxon>
        <taxon>Flavobacteriales</taxon>
        <taxon>Flavobacteriaceae</taxon>
        <taxon>Paenimyroides</taxon>
    </lineage>
</organism>
<dbReference type="EMBL" id="RQVQ01000020">
    <property type="protein sequence ID" value="RRJ90048.1"/>
    <property type="molecule type" value="Genomic_DNA"/>
</dbReference>
<dbReference type="NCBIfam" id="NF038133">
    <property type="entry name" value="choice_anch_L"/>
    <property type="match status" value="1"/>
</dbReference>
<dbReference type="OrthoDB" id="9765926at2"/>
<proteinExistence type="predicted"/>
<feature type="chain" id="PRO_5018021912" evidence="1">
    <location>
        <begin position="20"/>
        <end position="757"/>
    </location>
</feature>
<dbReference type="Gene3D" id="2.60.40.10">
    <property type="entry name" value="Immunoglobulins"/>
    <property type="match status" value="1"/>
</dbReference>
<comment type="caution">
    <text evidence="2">The sequence shown here is derived from an EMBL/GenBank/DDBJ whole genome shotgun (WGS) entry which is preliminary data.</text>
</comment>
<dbReference type="RefSeq" id="WP_125019235.1">
    <property type="nucleotide sequence ID" value="NZ_RQVQ01000020.1"/>
</dbReference>
<gene>
    <name evidence="2" type="ORF">EG240_09875</name>
</gene>
<name>A0A3P3W6L4_9FLAO</name>
<evidence type="ECO:0000313" key="3">
    <source>
        <dbReference type="Proteomes" id="UP000275719"/>
    </source>
</evidence>
<accession>A0A3P3W6L4</accession>
<reference evidence="2 3" key="1">
    <citation type="submission" date="2018-11" db="EMBL/GenBank/DDBJ databases">
        <title>Flavobacterium sp. nov., YIM 102701-2 draft genome.</title>
        <authorList>
            <person name="Li G."/>
            <person name="Jiang Y."/>
        </authorList>
    </citation>
    <scope>NUCLEOTIDE SEQUENCE [LARGE SCALE GENOMIC DNA]</scope>
    <source>
        <strain evidence="2 3">YIM 102701-2</strain>
    </source>
</reference>
<keyword evidence="1" id="KW-0732">Signal</keyword>
<dbReference type="AlphaFoldDB" id="A0A3P3W6L4"/>
<dbReference type="Pfam" id="PF13585">
    <property type="entry name" value="CHU_C"/>
    <property type="match status" value="1"/>
</dbReference>
<dbReference type="InterPro" id="IPR026341">
    <property type="entry name" value="T9SS_type_B"/>
</dbReference>
<dbReference type="NCBIfam" id="TIGR04131">
    <property type="entry name" value="Bac_Flav_CTERM"/>
    <property type="match status" value="1"/>
</dbReference>
<dbReference type="Proteomes" id="UP000275719">
    <property type="component" value="Unassembled WGS sequence"/>
</dbReference>
<evidence type="ECO:0000313" key="2">
    <source>
        <dbReference type="EMBL" id="RRJ90048.1"/>
    </source>
</evidence>